<name>A0A7W9J4U0_9ACTN</name>
<gene>
    <name evidence="1" type="ORF">HDA39_001647</name>
</gene>
<evidence type="ECO:0000313" key="2">
    <source>
        <dbReference type="Proteomes" id="UP000549971"/>
    </source>
</evidence>
<dbReference type="Proteomes" id="UP000549971">
    <property type="component" value="Unassembled WGS sequence"/>
</dbReference>
<dbReference type="AlphaFoldDB" id="A0A7W9J4U0"/>
<comment type="caution">
    <text evidence="1">The sequence shown here is derived from an EMBL/GenBank/DDBJ whole genome shotgun (WGS) entry which is preliminary data.</text>
</comment>
<keyword evidence="2" id="KW-1185">Reference proteome</keyword>
<protein>
    <submittedName>
        <fullName evidence="1">Uncharacterized protein</fullName>
    </submittedName>
</protein>
<organism evidence="1 2">
    <name type="scientific">Kribbella italica</name>
    <dbReference type="NCBI Taxonomy" id="1540520"/>
    <lineage>
        <taxon>Bacteria</taxon>
        <taxon>Bacillati</taxon>
        <taxon>Actinomycetota</taxon>
        <taxon>Actinomycetes</taxon>
        <taxon>Propionibacteriales</taxon>
        <taxon>Kribbellaceae</taxon>
        <taxon>Kribbella</taxon>
    </lineage>
</organism>
<sequence length="49" mass="5220">MDKLQKVLDALVSAGATGVLLDWRSPEGEWVGSSGVGERVSGVDLQIHR</sequence>
<reference evidence="1 2" key="1">
    <citation type="submission" date="2020-08" db="EMBL/GenBank/DDBJ databases">
        <title>Sequencing the genomes of 1000 actinobacteria strains.</title>
        <authorList>
            <person name="Klenk H.-P."/>
        </authorList>
    </citation>
    <scope>NUCLEOTIDE SEQUENCE [LARGE SCALE GENOMIC DNA]</scope>
    <source>
        <strain evidence="1 2">DSM 28967</strain>
    </source>
</reference>
<dbReference type="EMBL" id="JACHMY010000001">
    <property type="protein sequence ID" value="MBB5834913.1"/>
    <property type="molecule type" value="Genomic_DNA"/>
</dbReference>
<evidence type="ECO:0000313" key="1">
    <source>
        <dbReference type="EMBL" id="MBB5834913.1"/>
    </source>
</evidence>
<accession>A0A7W9J4U0</accession>
<dbReference type="RefSeq" id="WP_184794621.1">
    <property type="nucleotide sequence ID" value="NZ_JACHMY010000001.1"/>
</dbReference>
<proteinExistence type="predicted"/>